<feature type="domain" description="N-acetyltransferase" evidence="3">
    <location>
        <begin position="1"/>
        <end position="156"/>
    </location>
</feature>
<dbReference type="OrthoDB" id="70840at2"/>
<dbReference type="InterPro" id="IPR000182">
    <property type="entry name" value="GNAT_dom"/>
</dbReference>
<evidence type="ECO:0000313" key="5">
    <source>
        <dbReference type="Proteomes" id="UP000004705"/>
    </source>
</evidence>
<evidence type="ECO:0000256" key="1">
    <source>
        <dbReference type="ARBA" id="ARBA00022679"/>
    </source>
</evidence>
<keyword evidence="5" id="KW-1185">Reference proteome</keyword>
<dbReference type="PROSITE" id="PS51186">
    <property type="entry name" value="GNAT"/>
    <property type="match status" value="1"/>
</dbReference>
<protein>
    <submittedName>
        <fullName evidence="4">Acetyltransferase</fullName>
    </submittedName>
</protein>
<evidence type="ECO:0000313" key="4">
    <source>
        <dbReference type="EMBL" id="EHY90621.1"/>
    </source>
</evidence>
<dbReference type="HOGENOM" id="CLU_013985_11_8_11"/>
<dbReference type="RefSeq" id="WP_005444114.1">
    <property type="nucleotide sequence ID" value="NZ_CM001466.1"/>
</dbReference>
<gene>
    <name evidence="4" type="ORF">SacazDRAFT_03761</name>
</gene>
<dbReference type="CDD" id="cd04301">
    <property type="entry name" value="NAT_SF"/>
    <property type="match status" value="1"/>
</dbReference>
<evidence type="ECO:0000259" key="3">
    <source>
        <dbReference type="PROSITE" id="PS51186"/>
    </source>
</evidence>
<evidence type="ECO:0000256" key="2">
    <source>
        <dbReference type="ARBA" id="ARBA00023315"/>
    </source>
</evidence>
<dbReference type="Gene3D" id="3.40.630.30">
    <property type="match status" value="1"/>
</dbReference>
<name>H8GAF6_9PSEU</name>
<accession>H8GAF6</accession>
<proteinExistence type="predicted"/>
<dbReference type="InterPro" id="IPR050832">
    <property type="entry name" value="Bact_Acetyltransf"/>
</dbReference>
<reference evidence="4 5" key="1">
    <citation type="journal article" date="2012" name="Stand. Genomic Sci.">
        <title>Genome sequence of the soil bacterium Saccharomonospora azurea type strain (NA-128(T)).</title>
        <authorList>
            <person name="Klenk H.P."/>
            <person name="Held B."/>
            <person name="Lucas S."/>
            <person name="Lapidus A."/>
            <person name="Copeland A."/>
            <person name="Hammon N."/>
            <person name="Pitluck S."/>
            <person name="Goodwin L.A."/>
            <person name="Han C."/>
            <person name="Tapia R."/>
            <person name="Brambilla E.M."/>
            <person name="Potter G."/>
            <person name="Land M."/>
            <person name="Ivanova N."/>
            <person name="Rohde M."/>
            <person name="Goker M."/>
            <person name="Detter J.C."/>
            <person name="Kyrpides N.C."/>
            <person name="Woyke T."/>
        </authorList>
    </citation>
    <scope>NUCLEOTIDE SEQUENCE [LARGE SCALE GENOMIC DNA]</scope>
    <source>
        <strain evidence="4 5">NA-128</strain>
    </source>
</reference>
<dbReference type="PANTHER" id="PTHR43877:SF2">
    <property type="entry name" value="AMINOALKYLPHOSPHONATE N-ACETYLTRANSFERASE-RELATED"/>
    <property type="match status" value="1"/>
</dbReference>
<dbReference type="InterPro" id="IPR016181">
    <property type="entry name" value="Acyl_CoA_acyltransferase"/>
</dbReference>
<dbReference type="SUPFAM" id="SSF55729">
    <property type="entry name" value="Acyl-CoA N-acyltransferases (Nat)"/>
    <property type="match status" value="1"/>
</dbReference>
<dbReference type="AlphaFoldDB" id="H8GAF6"/>
<keyword evidence="2" id="KW-0012">Acyltransferase</keyword>
<organism evidence="4 5">
    <name type="scientific">Saccharomonospora azurea NA-128</name>
    <dbReference type="NCBI Taxonomy" id="882081"/>
    <lineage>
        <taxon>Bacteria</taxon>
        <taxon>Bacillati</taxon>
        <taxon>Actinomycetota</taxon>
        <taxon>Actinomycetes</taxon>
        <taxon>Pseudonocardiales</taxon>
        <taxon>Pseudonocardiaceae</taxon>
        <taxon>Saccharomonospora</taxon>
    </lineage>
</organism>
<keyword evidence="1" id="KW-0808">Transferase</keyword>
<sequence>MDIRTVPFDHPDAVKLIDAVQQEYVTRYGDPDVTPVDSADFTPPSGLFLVGYLDGEPVACGGWRAHDEADPPILAGDAEMKRLYVVPALRGRGLSRTMLAEVERTAVEAGRTRLILETGHKQPEAIALYRSSGYEKMPGFGVYAGDPLSLCLAKPL</sequence>
<dbReference type="EMBL" id="CM001466">
    <property type="protein sequence ID" value="EHY90621.1"/>
    <property type="molecule type" value="Genomic_DNA"/>
</dbReference>
<dbReference type="PANTHER" id="PTHR43877">
    <property type="entry name" value="AMINOALKYLPHOSPHONATE N-ACETYLTRANSFERASE-RELATED-RELATED"/>
    <property type="match status" value="1"/>
</dbReference>
<dbReference type="GO" id="GO:0016747">
    <property type="term" value="F:acyltransferase activity, transferring groups other than amino-acyl groups"/>
    <property type="evidence" value="ECO:0007669"/>
    <property type="project" value="InterPro"/>
</dbReference>
<dbReference type="Proteomes" id="UP000004705">
    <property type="component" value="Chromosome"/>
</dbReference>
<dbReference type="Pfam" id="PF00583">
    <property type="entry name" value="Acetyltransf_1"/>
    <property type="match status" value="1"/>
</dbReference>